<name>A0A8R7UMF3_TRIUA</name>
<accession>A0A8R7UMF3</accession>
<protein>
    <recommendedName>
        <fullName evidence="1">START domain-containing protein</fullName>
    </recommendedName>
</protein>
<dbReference type="InterPro" id="IPR002913">
    <property type="entry name" value="START_lipid-bd_dom"/>
</dbReference>
<dbReference type="GO" id="GO:0008289">
    <property type="term" value="F:lipid binding"/>
    <property type="evidence" value="ECO:0007669"/>
    <property type="project" value="InterPro"/>
</dbReference>
<evidence type="ECO:0000259" key="1">
    <source>
        <dbReference type="PROSITE" id="PS50848"/>
    </source>
</evidence>
<dbReference type="PROSITE" id="PS50848">
    <property type="entry name" value="START"/>
    <property type="match status" value="1"/>
</dbReference>
<reference evidence="2" key="3">
    <citation type="submission" date="2022-06" db="UniProtKB">
        <authorList>
            <consortium name="EnsemblPlants"/>
        </authorList>
    </citation>
    <scope>IDENTIFICATION</scope>
</reference>
<dbReference type="InterPro" id="IPR042160">
    <property type="entry name" value="HD-Zip_IV"/>
</dbReference>
<dbReference type="Pfam" id="PF01852">
    <property type="entry name" value="START"/>
    <property type="match status" value="1"/>
</dbReference>
<dbReference type="EnsemblPlants" id="TuG1812G0600000119.01.T01">
    <property type="protein sequence ID" value="TuG1812G0600000119.01.T01"/>
    <property type="gene ID" value="TuG1812G0600000119.01"/>
</dbReference>
<dbReference type="Gramene" id="TuG1812G0600000119.01.T01">
    <property type="protein sequence ID" value="TuG1812G0600000119.01.T01"/>
    <property type="gene ID" value="TuG1812G0600000119.01"/>
</dbReference>
<sequence length="161" mass="17833">MITELVQKALHEFVILSNVNSPLWLSVAVLDGSFEILNKMKYAKKFGGDNSASIIGFKTEATRANAIVMMDAKNIVDYLMDTECCASLCPGILYSAKTTKVYKWPTNADYNGAMHVMTTETMFPSSLVPSRKCTFVRYCRVIQNGKVAIVDVSLDDVHGTF</sequence>
<reference evidence="2" key="2">
    <citation type="submission" date="2018-03" db="EMBL/GenBank/DDBJ databases">
        <title>The Triticum urartu genome reveals the dynamic nature of wheat genome evolution.</title>
        <authorList>
            <person name="Ling H."/>
            <person name="Ma B."/>
            <person name="Shi X."/>
            <person name="Liu H."/>
            <person name="Dong L."/>
            <person name="Sun H."/>
            <person name="Cao Y."/>
            <person name="Gao Q."/>
            <person name="Zheng S."/>
            <person name="Li Y."/>
            <person name="Yu Y."/>
            <person name="Du H."/>
            <person name="Qi M."/>
            <person name="Li Y."/>
            <person name="Yu H."/>
            <person name="Cui Y."/>
            <person name="Wang N."/>
            <person name="Chen C."/>
            <person name="Wu H."/>
            <person name="Zhao Y."/>
            <person name="Zhang J."/>
            <person name="Li Y."/>
            <person name="Zhou W."/>
            <person name="Zhang B."/>
            <person name="Hu W."/>
            <person name="Eijk M."/>
            <person name="Tang J."/>
            <person name="Witsenboer H."/>
            <person name="Zhao S."/>
            <person name="Li Z."/>
            <person name="Zhang A."/>
            <person name="Wang D."/>
            <person name="Liang C."/>
        </authorList>
    </citation>
    <scope>NUCLEOTIDE SEQUENCE [LARGE SCALE GENOMIC DNA]</scope>
    <source>
        <strain evidence="2">cv. G1812</strain>
    </source>
</reference>
<evidence type="ECO:0000313" key="2">
    <source>
        <dbReference type="EnsemblPlants" id="TuG1812G0600000119.01.T01"/>
    </source>
</evidence>
<reference evidence="3" key="1">
    <citation type="journal article" date="2013" name="Nature">
        <title>Draft genome of the wheat A-genome progenitor Triticum urartu.</title>
        <authorList>
            <person name="Ling H.Q."/>
            <person name="Zhao S."/>
            <person name="Liu D."/>
            <person name="Wang J."/>
            <person name="Sun H."/>
            <person name="Zhang C."/>
            <person name="Fan H."/>
            <person name="Li D."/>
            <person name="Dong L."/>
            <person name="Tao Y."/>
            <person name="Gao C."/>
            <person name="Wu H."/>
            <person name="Li Y."/>
            <person name="Cui Y."/>
            <person name="Guo X."/>
            <person name="Zheng S."/>
            <person name="Wang B."/>
            <person name="Yu K."/>
            <person name="Liang Q."/>
            <person name="Yang W."/>
            <person name="Lou X."/>
            <person name="Chen J."/>
            <person name="Feng M."/>
            <person name="Jian J."/>
            <person name="Zhang X."/>
            <person name="Luo G."/>
            <person name="Jiang Y."/>
            <person name="Liu J."/>
            <person name="Wang Z."/>
            <person name="Sha Y."/>
            <person name="Zhang B."/>
            <person name="Wu H."/>
            <person name="Tang D."/>
            <person name="Shen Q."/>
            <person name="Xue P."/>
            <person name="Zou S."/>
            <person name="Wang X."/>
            <person name="Liu X."/>
            <person name="Wang F."/>
            <person name="Yang Y."/>
            <person name="An X."/>
            <person name="Dong Z."/>
            <person name="Zhang K."/>
            <person name="Zhang X."/>
            <person name="Luo M.C."/>
            <person name="Dvorak J."/>
            <person name="Tong Y."/>
            <person name="Wang J."/>
            <person name="Yang H."/>
            <person name="Li Z."/>
            <person name="Wang D."/>
            <person name="Zhang A."/>
            <person name="Wang J."/>
        </authorList>
    </citation>
    <scope>NUCLEOTIDE SEQUENCE</scope>
    <source>
        <strain evidence="3">cv. G1812</strain>
    </source>
</reference>
<dbReference type="AlphaFoldDB" id="A0A8R7UMF3"/>
<dbReference type="PANTHER" id="PTHR45654">
    <property type="entry name" value="HOMEOBOX-LEUCINE ZIPPER PROTEIN MERISTEM L1"/>
    <property type="match status" value="1"/>
</dbReference>
<keyword evidence="3" id="KW-1185">Reference proteome</keyword>
<feature type="domain" description="START" evidence="1">
    <location>
        <begin position="1"/>
        <end position="155"/>
    </location>
</feature>
<proteinExistence type="predicted"/>
<dbReference type="Proteomes" id="UP000015106">
    <property type="component" value="Chromosome 6"/>
</dbReference>
<evidence type="ECO:0000313" key="3">
    <source>
        <dbReference type="Proteomes" id="UP000015106"/>
    </source>
</evidence>
<dbReference type="PANTHER" id="PTHR45654:SF2">
    <property type="entry name" value="HOMEOBOX-LEUCINE ZIPPER PROTEIN TF1"/>
    <property type="match status" value="1"/>
</dbReference>
<dbReference type="SUPFAM" id="SSF55961">
    <property type="entry name" value="Bet v1-like"/>
    <property type="match status" value="1"/>
</dbReference>
<organism evidence="2 3">
    <name type="scientific">Triticum urartu</name>
    <name type="common">Red wild einkorn</name>
    <name type="synonym">Crithodium urartu</name>
    <dbReference type="NCBI Taxonomy" id="4572"/>
    <lineage>
        <taxon>Eukaryota</taxon>
        <taxon>Viridiplantae</taxon>
        <taxon>Streptophyta</taxon>
        <taxon>Embryophyta</taxon>
        <taxon>Tracheophyta</taxon>
        <taxon>Spermatophyta</taxon>
        <taxon>Magnoliopsida</taxon>
        <taxon>Liliopsida</taxon>
        <taxon>Poales</taxon>
        <taxon>Poaceae</taxon>
        <taxon>BOP clade</taxon>
        <taxon>Pooideae</taxon>
        <taxon>Triticodae</taxon>
        <taxon>Triticeae</taxon>
        <taxon>Triticinae</taxon>
        <taxon>Triticum</taxon>
    </lineage>
</organism>
<dbReference type="GO" id="GO:0003677">
    <property type="term" value="F:DNA binding"/>
    <property type="evidence" value="ECO:0007669"/>
    <property type="project" value="UniProtKB-KW"/>
</dbReference>